<dbReference type="AlphaFoldDB" id="A0AAN0MLZ6"/>
<organism evidence="1 2">
    <name type="scientific">Pectobacterium araliae</name>
    <dbReference type="NCBI Taxonomy" id="3073862"/>
    <lineage>
        <taxon>Bacteria</taxon>
        <taxon>Pseudomonadati</taxon>
        <taxon>Pseudomonadota</taxon>
        <taxon>Gammaproteobacteria</taxon>
        <taxon>Enterobacterales</taxon>
        <taxon>Pectobacteriaceae</taxon>
        <taxon>Pectobacterium</taxon>
    </lineage>
</organism>
<protein>
    <recommendedName>
        <fullName evidence="3">TIR domain-containing protein</fullName>
    </recommendedName>
</protein>
<gene>
    <name evidence="1" type="ORF">PEC302110_24620</name>
</gene>
<evidence type="ECO:0000313" key="2">
    <source>
        <dbReference type="Proteomes" id="UP001377830"/>
    </source>
</evidence>
<dbReference type="RefSeq" id="WP_261848492.1">
    <property type="nucleotide sequence ID" value="NZ_AP028908.1"/>
</dbReference>
<dbReference type="Proteomes" id="UP001377830">
    <property type="component" value="Chromosome"/>
</dbReference>
<sequence length="146" mass="16874">MFADISIYDFNANSLYYSSDEISQYRLQKNQDFDRKGLTDYLLDGNNLLDGKAIMNDFFPHLEADIFLSHAHSDEDDVIKLAIKLESLGLKVFVDSCIWGYADGLLKKVDNKFCLNESKTSYNYEMRNRTTSNVYMILNSALHKMI</sequence>
<evidence type="ECO:0000313" key="1">
    <source>
        <dbReference type="EMBL" id="BES85365.1"/>
    </source>
</evidence>
<dbReference type="Gene3D" id="3.40.50.10140">
    <property type="entry name" value="Toll/interleukin-1 receptor homology (TIR) domain"/>
    <property type="match status" value="1"/>
</dbReference>
<keyword evidence="2" id="KW-1185">Reference proteome</keyword>
<name>A0AAN0MLZ6_9GAMM</name>
<accession>A0AAN0MLZ6</accession>
<evidence type="ECO:0008006" key="3">
    <source>
        <dbReference type="Google" id="ProtNLM"/>
    </source>
</evidence>
<reference evidence="2" key="1">
    <citation type="journal article" date="2024" name="Int. J. Syst. Evol. Microbiol.">
        <title>Pectobacterium araliae sp. nov., a pathogen causing bacterial soft rot of Japanese angelica tree in Japan.</title>
        <authorList>
            <person name="Sawada H."/>
            <person name="Someya N."/>
            <person name="Morohoshi T."/>
            <person name="Ono M."/>
            <person name="Satou M."/>
        </authorList>
    </citation>
    <scope>NUCLEOTIDE SEQUENCE [LARGE SCALE GENOMIC DNA]</scope>
    <source>
        <strain evidence="2">MAFF 302110</strain>
    </source>
</reference>
<proteinExistence type="predicted"/>
<dbReference type="KEGG" id="parl:PEC302110_24620"/>
<dbReference type="InterPro" id="IPR035897">
    <property type="entry name" value="Toll_tir_struct_dom_sf"/>
</dbReference>
<dbReference type="EMBL" id="AP028908">
    <property type="protein sequence ID" value="BES85365.1"/>
    <property type="molecule type" value="Genomic_DNA"/>
</dbReference>